<proteinExistence type="predicted"/>
<dbReference type="EMBL" id="FWWW01000062">
    <property type="protein sequence ID" value="SMB93053.1"/>
    <property type="molecule type" value="Genomic_DNA"/>
</dbReference>
<dbReference type="AlphaFoldDB" id="A0A1W1VIE8"/>
<dbReference type="Proteomes" id="UP000192266">
    <property type="component" value="Unassembled WGS sequence"/>
</dbReference>
<reference evidence="1 2" key="1">
    <citation type="submission" date="2017-04" db="EMBL/GenBank/DDBJ databases">
        <authorList>
            <person name="Afonso C.L."/>
            <person name="Miller P.J."/>
            <person name="Scott M.A."/>
            <person name="Spackman E."/>
            <person name="Goraichik I."/>
            <person name="Dimitrov K.M."/>
            <person name="Suarez D.L."/>
            <person name="Swayne D.E."/>
        </authorList>
    </citation>
    <scope>NUCLEOTIDE SEQUENCE [LARGE SCALE GENOMIC DNA]</scope>
    <source>
        <strain evidence="1 2">DSM 11622</strain>
    </source>
</reference>
<accession>A0A1W1VIE8</accession>
<evidence type="ECO:0000313" key="1">
    <source>
        <dbReference type="EMBL" id="SMB93053.1"/>
    </source>
</evidence>
<evidence type="ECO:0000313" key="2">
    <source>
        <dbReference type="Proteomes" id="UP000192266"/>
    </source>
</evidence>
<keyword evidence="2" id="KW-1185">Reference proteome</keyword>
<gene>
    <name evidence="1" type="ORF">SAMN00120144_2880</name>
</gene>
<protein>
    <submittedName>
        <fullName evidence="1">Uncharacterized protein</fullName>
    </submittedName>
</protein>
<name>A0A1W1VIE8_9BACT</name>
<organism evidence="1 2">
    <name type="scientific">Hymenobacter roseosalivarius DSM 11622</name>
    <dbReference type="NCBI Taxonomy" id="645990"/>
    <lineage>
        <taxon>Bacteria</taxon>
        <taxon>Pseudomonadati</taxon>
        <taxon>Bacteroidota</taxon>
        <taxon>Cytophagia</taxon>
        <taxon>Cytophagales</taxon>
        <taxon>Hymenobacteraceae</taxon>
        <taxon>Hymenobacter</taxon>
    </lineage>
</organism>
<sequence>MQEGSAHIFQQPKRIVLLLLRQYELRKDGLKILYRTNTPQYRR</sequence>